<proteinExistence type="predicted"/>
<comment type="caution">
    <text evidence="1">The sequence shown here is derived from an EMBL/GenBank/DDBJ whole genome shotgun (WGS) entry which is preliminary data.</text>
</comment>
<gene>
    <name evidence="1" type="ORF">ACFOKJ_05505</name>
</gene>
<reference evidence="2" key="1">
    <citation type="journal article" date="2019" name="Int. J. Syst. Evol. Microbiol.">
        <title>The Global Catalogue of Microorganisms (GCM) 10K type strain sequencing project: providing services to taxonomists for standard genome sequencing and annotation.</title>
        <authorList>
            <consortium name="The Broad Institute Genomics Platform"/>
            <consortium name="The Broad Institute Genome Sequencing Center for Infectious Disease"/>
            <person name="Wu L."/>
            <person name="Ma J."/>
        </authorList>
    </citation>
    <scope>NUCLEOTIDE SEQUENCE [LARGE SCALE GENOMIC DNA]</scope>
    <source>
        <strain evidence="2">KCTC 42195</strain>
    </source>
</reference>
<sequence>MTRGNCHTQPPRCHACQGVTRLGEISSVLAFWAQYHCRHARNPHPDPA</sequence>
<evidence type="ECO:0000313" key="2">
    <source>
        <dbReference type="Proteomes" id="UP001595636"/>
    </source>
</evidence>
<dbReference type="RefSeq" id="WP_390277286.1">
    <property type="nucleotide sequence ID" value="NZ_JBHRYH010000012.1"/>
</dbReference>
<accession>A0ABV7TS70</accession>
<organism evidence="1 2">
    <name type="scientific">Vogesella amnigena</name>
    <dbReference type="NCBI Taxonomy" id="1507449"/>
    <lineage>
        <taxon>Bacteria</taxon>
        <taxon>Pseudomonadati</taxon>
        <taxon>Pseudomonadota</taxon>
        <taxon>Betaproteobacteria</taxon>
        <taxon>Neisseriales</taxon>
        <taxon>Chromobacteriaceae</taxon>
        <taxon>Vogesella</taxon>
    </lineage>
</organism>
<keyword evidence="2" id="KW-1185">Reference proteome</keyword>
<name>A0ABV7TS70_9NEIS</name>
<evidence type="ECO:0000313" key="1">
    <source>
        <dbReference type="EMBL" id="MFC3625605.1"/>
    </source>
</evidence>
<dbReference type="EMBL" id="JBHRYH010000012">
    <property type="protein sequence ID" value="MFC3625605.1"/>
    <property type="molecule type" value="Genomic_DNA"/>
</dbReference>
<protein>
    <submittedName>
        <fullName evidence="1">Uncharacterized protein</fullName>
    </submittedName>
</protein>
<dbReference type="Proteomes" id="UP001595636">
    <property type="component" value="Unassembled WGS sequence"/>
</dbReference>